<proteinExistence type="inferred from homology"/>
<evidence type="ECO:0000256" key="4">
    <source>
        <dbReference type="ARBA" id="ARBA00022803"/>
    </source>
</evidence>
<evidence type="ECO:0000256" key="1">
    <source>
        <dbReference type="ARBA" id="ARBA00005857"/>
    </source>
</evidence>
<dbReference type="OrthoDB" id="9815900at2"/>
<gene>
    <name evidence="5" type="ORF">SAMN05216562_0918</name>
</gene>
<dbReference type="Proteomes" id="UP000198658">
    <property type="component" value="Unassembled WGS sequence"/>
</dbReference>
<keyword evidence="6" id="KW-1185">Reference proteome</keyword>
<dbReference type="PANTHER" id="PTHR16263">
    <property type="entry name" value="TETRATRICOPEPTIDE REPEAT PROTEIN 38"/>
    <property type="match status" value="1"/>
</dbReference>
<protein>
    <recommendedName>
        <fullName evidence="2">Tetratricopeptide repeat protein 38</fullName>
    </recommendedName>
</protein>
<evidence type="ECO:0000256" key="2">
    <source>
        <dbReference type="ARBA" id="ARBA00019992"/>
    </source>
</evidence>
<dbReference type="CDD" id="cd05804">
    <property type="entry name" value="StaR_like"/>
    <property type="match status" value="1"/>
</dbReference>
<organism evidence="5 6">
    <name type="scientific">Microbulbifer marinus</name>
    <dbReference type="NCBI Taxonomy" id="658218"/>
    <lineage>
        <taxon>Bacteria</taxon>
        <taxon>Pseudomonadati</taxon>
        <taxon>Pseudomonadota</taxon>
        <taxon>Gammaproteobacteria</taxon>
        <taxon>Cellvibrionales</taxon>
        <taxon>Microbulbiferaceae</taxon>
        <taxon>Microbulbifer</taxon>
    </lineage>
</organism>
<accession>A0A1H3WJS5</accession>
<keyword evidence="4" id="KW-0802">TPR repeat</keyword>
<dbReference type="InterPro" id="IPR033891">
    <property type="entry name" value="TTC38"/>
</dbReference>
<sequence>MLTDQQGNPLPDATPEAVDFYSDAVQAFNLYRGDPFAIVDQAIQVAPRFAMAHIFKAYLYATATEPAASLEAQRIVVHAKSLALDERAESHIAVLTELLAGNWTRAAVALDYHNARYPRDLIGIQCGHLMDFYRACARDLRDRIARILPQWSAEVPGYSILLGMYAFGLEECADYERAEEYGHSATELEPFDCWAHHAVTHVLEMQGRTEDGIDWMEKREPFWAGDDNFFRVHNWWHKALYHLDLEQEEQALAIYDGPIRSERSSMALDLVDASALLWRLALRECDVSDRWQELAQTWEQHADGRLYPFNDWHAVMAFLGAGRDDEVEKIMNTMRATRSNDNEVAQWAWHTGLPLIEGFTAFWRGDYRKAAQHLHGARFIGNSFGGSHAQRDIIDWTLTEAALRAGMKDLAEALANERLALKPHSALNRAFLQRAVTTGAGTQ</sequence>
<dbReference type="Gene3D" id="1.25.40.10">
    <property type="entry name" value="Tetratricopeptide repeat domain"/>
    <property type="match status" value="1"/>
</dbReference>
<dbReference type="SUPFAM" id="SSF48452">
    <property type="entry name" value="TPR-like"/>
    <property type="match status" value="1"/>
</dbReference>
<name>A0A1H3WJS5_9GAMM</name>
<dbReference type="PANTHER" id="PTHR16263:SF4">
    <property type="entry name" value="TETRATRICOPEPTIDE REPEAT PROTEIN 38"/>
    <property type="match status" value="1"/>
</dbReference>
<dbReference type="EMBL" id="FNQO01000001">
    <property type="protein sequence ID" value="SDZ87369.1"/>
    <property type="molecule type" value="Genomic_DNA"/>
</dbReference>
<evidence type="ECO:0000313" key="5">
    <source>
        <dbReference type="EMBL" id="SDZ87369.1"/>
    </source>
</evidence>
<keyword evidence="3" id="KW-0677">Repeat</keyword>
<evidence type="ECO:0000256" key="3">
    <source>
        <dbReference type="ARBA" id="ARBA00022737"/>
    </source>
</evidence>
<evidence type="ECO:0000313" key="6">
    <source>
        <dbReference type="Proteomes" id="UP000198658"/>
    </source>
</evidence>
<reference evidence="6" key="1">
    <citation type="submission" date="2016-10" db="EMBL/GenBank/DDBJ databases">
        <authorList>
            <person name="Varghese N."/>
            <person name="Submissions S."/>
        </authorList>
    </citation>
    <scope>NUCLEOTIDE SEQUENCE [LARGE SCALE GENOMIC DNA]</scope>
    <source>
        <strain evidence="6">CGMCC 1.10657</strain>
    </source>
</reference>
<dbReference type="InterPro" id="IPR011990">
    <property type="entry name" value="TPR-like_helical_dom_sf"/>
</dbReference>
<comment type="similarity">
    <text evidence="1">Belongs to the TTC38 family.</text>
</comment>
<dbReference type="RefSeq" id="WP_091385580.1">
    <property type="nucleotide sequence ID" value="NZ_FNQO01000001.1"/>
</dbReference>
<dbReference type="AlphaFoldDB" id="A0A1H3WJS5"/>